<proteinExistence type="predicted"/>
<dbReference type="PANTHER" id="PTHR37943:SF1">
    <property type="entry name" value="PROTEIN VES"/>
    <property type="match status" value="1"/>
</dbReference>
<protein>
    <submittedName>
        <fullName evidence="1">HutD family protein</fullName>
    </submittedName>
</protein>
<dbReference type="InterPro" id="IPR014710">
    <property type="entry name" value="RmlC-like_jellyroll"/>
</dbReference>
<dbReference type="Proteomes" id="UP001197247">
    <property type="component" value="Unassembled WGS sequence"/>
</dbReference>
<reference evidence="1 2" key="1">
    <citation type="submission" date="2021-05" db="EMBL/GenBank/DDBJ databases">
        <title>Kineosporia and Streptomyces sp. nov. two new marine actinobacteria isolated from Coral.</title>
        <authorList>
            <person name="Buangrab K."/>
            <person name="Sutthacheep M."/>
            <person name="Yeemin T."/>
            <person name="Harunari E."/>
            <person name="Igarashi Y."/>
            <person name="Kanchanasin P."/>
            <person name="Tanasupawat S."/>
            <person name="Phongsopitanun W."/>
        </authorList>
    </citation>
    <scope>NUCLEOTIDE SEQUENCE [LARGE SCALE GENOMIC DNA]</scope>
    <source>
        <strain evidence="1 2">J2-2</strain>
    </source>
</reference>
<dbReference type="Pfam" id="PF05962">
    <property type="entry name" value="HutD"/>
    <property type="match status" value="1"/>
</dbReference>
<sequence length="156" mass="16581">MPVVRYDDLPDLPWRNGRGTTREVHRDGRWRLSIATIAAAGGFSAFPGLDRTLVVARGTLTLSVGGQELRLGPGGLARFAGEQTVEAEPEGVVIAVNVMVARPLRADVRVGEWAGGKAEAVVDLADLVTEIQVRQTVPVRRPAGAVVVRAVGRARA</sequence>
<comment type="caution">
    <text evidence="1">The sequence shown here is derived from an EMBL/GenBank/DDBJ whole genome shotgun (WGS) entry which is preliminary data.</text>
</comment>
<name>A0ABS5TK42_9ACTN</name>
<dbReference type="InterPro" id="IPR010282">
    <property type="entry name" value="Uncharacterised_HutD/Ves"/>
</dbReference>
<dbReference type="SUPFAM" id="SSF51182">
    <property type="entry name" value="RmlC-like cupins"/>
    <property type="match status" value="1"/>
</dbReference>
<accession>A0ABS5TK42</accession>
<dbReference type="EMBL" id="JAHBAY010000009">
    <property type="protein sequence ID" value="MBT0771465.1"/>
    <property type="molecule type" value="Genomic_DNA"/>
</dbReference>
<evidence type="ECO:0000313" key="2">
    <source>
        <dbReference type="Proteomes" id="UP001197247"/>
    </source>
</evidence>
<dbReference type="RefSeq" id="WP_214157797.1">
    <property type="nucleotide sequence ID" value="NZ_JAHBAY010000009.1"/>
</dbReference>
<evidence type="ECO:0000313" key="1">
    <source>
        <dbReference type="EMBL" id="MBT0771465.1"/>
    </source>
</evidence>
<dbReference type="Gene3D" id="2.60.120.10">
    <property type="entry name" value="Jelly Rolls"/>
    <property type="match status" value="1"/>
</dbReference>
<dbReference type="InterPro" id="IPR011051">
    <property type="entry name" value="RmlC_Cupin_sf"/>
</dbReference>
<gene>
    <name evidence="1" type="ORF">KIH74_21185</name>
</gene>
<dbReference type="PANTHER" id="PTHR37943">
    <property type="entry name" value="PROTEIN VES"/>
    <property type="match status" value="1"/>
</dbReference>
<organism evidence="1 2">
    <name type="scientific">Kineosporia corallincola</name>
    <dbReference type="NCBI Taxonomy" id="2835133"/>
    <lineage>
        <taxon>Bacteria</taxon>
        <taxon>Bacillati</taxon>
        <taxon>Actinomycetota</taxon>
        <taxon>Actinomycetes</taxon>
        <taxon>Kineosporiales</taxon>
        <taxon>Kineosporiaceae</taxon>
        <taxon>Kineosporia</taxon>
    </lineage>
</organism>
<keyword evidence="2" id="KW-1185">Reference proteome</keyword>